<dbReference type="Pfam" id="PF00246">
    <property type="entry name" value="Peptidase_M14"/>
    <property type="match status" value="1"/>
</dbReference>
<dbReference type="EMBL" id="CAJHNJ030000029">
    <property type="protein sequence ID" value="CAG9123938.1"/>
    <property type="molecule type" value="Genomic_DNA"/>
</dbReference>
<evidence type="ECO:0000259" key="7">
    <source>
        <dbReference type="SMART" id="SM00631"/>
    </source>
</evidence>
<evidence type="ECO:0000313" key="8">
    <source>
        <dbReference type="EMBL" id="CAG9123938.1"/>
    </source>
</evidence>
<organism evidence="8 9">
    <name type="scientific">Plutella xylostella</name>
    <name type="common">Diamondback moth</name>
    <name type="synonym">Plutella maculipennis</name>
    <dbReference type="NCBI Taxonomy" id="51655"/>
    <lineage>
        <taxon>Eukaryota</taxon>
        <taxon>Metazoa</taxon>
        <taxon>Ecdysozoa</taxon>
        <taxon>Arthropoda</taxon>
        <taxon>Hexapoda</taxon>
        <taxon>Insecta</taxon>
        <taxon>Pterygota</taxon>
        <taxon>Neoptera</taxon>
        <taxon>Endopterygota</taxon>
        <taxon>Lepidoptera</taxon>
        <taxon>Glossata</taxon>
        <taxon>Ditrysia</taxon>
        <taxon>Yponomeutoidea</taxon>
        <taxon>Plutellidae</taxon>
        <taxon>Plutella</taxon>
    </lineage>
</organism>
<evidence type="ECO:0000256" key="4">
    <source>
        <dbReference type="ARBA" id="ARBA00022801"/>
    </source>
</evidence>
<evidence type="ECO:0000256" key="3">
    <source>
        <dbReference type="ARBA" id="ARBA00022670"/>
    </source>
</evidence>
<gene>
    <name evidence="8" type="ORF">PLXY2_LOCUS8122</name>
</gene>
<dbReference type="AlphaFoldDB" id="A0A8S4F9I8"/>
<keyword evidence="6" id="KW-0482">Metalloprotease</keyword>
<sequence>MSQLAVKYRSPVELRYVRKSSRAAPCRWCRCPETRLRGTRSSSWTQGRLWRKTRSRINGTLCKGVDSNQNFDYLWPSSRASRNPCNRELYCAPPPSLSRRRLRRDRLIHAWKYTENLTDSYERHVAMGNNVAAAGGPSIKVVGAEEGYVMSGGSVGYATEAAKISYSFGFELTDDHEFLLPERWLSEALPQYYQAFISFAEQIRKEFGAKVGGVTLAPWSCAVARGRRAGARGGAGGLPPRPGRLTPSEPAVSAARLQVLTPHLPLGVVASRTRSNTSLPFC</sequence>
<dbReference type="InterPro" id="IPR000834">
    <property type="entry name" value="Peptidase_M14"/>
</dbReference>
<evidence type="ECO:0000313" key="9">
    <source>
        <dbReference type="Proteomes" id="UP000653454"/>
    </source>
</evidence>
<keyword evidence="5" id="KW-0862">Zinc</keyword>
<dbReference type="Proteomes" id="UP000653454">
    <property type="component" value="Unassembled WGS sequence"/>
</dbReference>
<dbReference type="GO" id="GO:0004181">
    <property type="term" value="F:metallocarboxypeptidase activity"/>
    <property type="evidence" value="ECO:0007669"/>
    <property type="project" value="InterPro"/>
</dbReference>
<evidence type="ECO:0000256" key="5">
    <source>
        <dbReference type="ARBA" id="ARBA00022833"/>
    </source>
</evidence>
<evidence type="ECO:0000256" key="1">
    <source>
        <dbReference type="ARBA" id="ARBA00001947"/>
    </source>
</evidence>
<comment type="caution">
    <text evidence="8">The sequence shown here is derived from an EMBL/GenBank/DDBJ whole genome shotgun (WGS) entry which is preliminary data.</text>
</comment>
<evidence type="ECO:0000256" key="6">
    <source>
        <dbReference type="ARBA" id="ARBA00023049"/>
    </source>
</evidence>
<reference evidence="8" key="1">
    <citation type="submission" date="2020-11" db="EMBL/GenBank/DDBJ databases">
        <authorList>
            <person name="Whiteford S."/>
        </authorList>
    </citation>
    <scope>NUCLEOTIDE SEQUENCE</scope>
</reference>
<feature type="domain" description="Peptidase M14" evidence="7">
    <location>
        <begin position="1"/>
        <end position="191"/>
    </location>
</feature>
<keyword evidence="4" id="KW-0378">Hydrolase</keyword>
<dbReference type="Gene3D" id="3.40.630.10">
    <property type="entry name" value="Zn peptidases"/>
    <property type="match status" value="2"/>
</dbReference>
<accession>A0A8S4F9I8</accession>
<protein>
    <submittedName>
        <fullName evidence="8">(diamondback moth) hypothetical protein</fullName>
    </submittedName>
</protein>
<dbReference type="GO" id="GO:0006508">
    <property type="term" value="P:proteolysis"/>
    <property type="evidence" value="ECO:0007669"/>
    <property type="project" value="UniProtKB-KW"/>
</dbReference>
<comment type="similarity">
    <text evidence="2">Belongs to the peptidase M14 family.</text>
</comment>
<dbReference type="GO" id="GO:0008270">
    <property type="term" value="F:zinc ion binding"/>
    <property type="evidence" value="ECO:0007669"/>
    <property type="project" value="InterPro"/>
</dbReference>
<dbReference type="SMART" id="SM00631">
    <property type="entry name" value="Zn_pept"/>
    <property type="match status" value="1"/>
</dbReference>
<keyword evidence="3" id="KW-0645">Protease</keyword>
<dbReference type="GO" id="GO:0005615">
    <property type="term" value="C:extracellular space"/>
    <property type="evidence" value="ECO:0007669"/>
    <property type="project" value="TreeGrafter"/>
</dbReference>
<dbReference type="PANTHER" id="PTHR11705">
    <property type="entry name" value="PROTEASE FAMILY M14 CARBOXYPEPTIDASE A,B"/>
    <property type="match status" value="1"/>
</dbReference>
<proteinExistence type="inferred from homology"/>
<dbReference type="PANTHER" id="PTHR11705:SF143">
    <property type="entry name" value="SLL0236 PROTEIN"/>
    <property type="match status" value="1"/>
</dbReference>
<evidence type="ECO:0000256" key="2">
    <source>
        <dbReference type="ARBA" id="ARBA00005988"/>
    </source>
</evidence>
<keyword evidence="9" id="KW-1185">Reference proteome</keyword>
<comment type="cofactor">
    <cofactor evidence="1">
        <name>Zn(2+)</name>
        <dbReference type="ChEBI" id="CHEBI:29105"/>
    </cofactor>
</comment>
<dbReference type="SUPFAM" id="SSF53187">
    <property type="entry name" value="Zn-dependent exopeptidases"/>
    <property type="match status" value="1"/>
</dbReference>
<name>A0A8S4F9I8_PLUXY</name>